<dbReference type="Gene3D" id="3.30.457.10">
    <property type="entry name" value="Copper amine oxidase-like, N-terminal domain"/>
    <property type="match status" value="1"/>
</dbReference>
<feature type="domain" description="Copper amine oxidase-like N-terminal" evidence="2">
    <location>
        <begin position="101"/>
        <end position="191"/>
    </location>
</feature>
<dbReference type="HOGENOM" id="CLU_1243429_0_0_9"/>
<protein>
    <submittedName>
        <fullName evidence="3">Copper amine oxidase domain protein</fullName>
    </submittedName>
</protein>
<evidence type="ECO:0000259" key="2">
    <source>
        <dbReference type="Pfam" id="PF07833"/>
    </source>
</evidence>
<feature type="compositionally biased region" description="Polar residues" evidence="1">
    <location>
        <begin position="226"/>
        <end position="243"/>
    </location>
</feature>
<dbReference type="STRING" id="340099.Teth39_1752"/>
<organism evidence="3 4">
    <name type="scientific">Thermoanaerobacter pseudethanolicus (strain ATCC 33223 / 39E)</name>
    <name type="common">Clostridium thermohydrosulfuricum</name>
    <dbReference type="NCBI Taxonomy" id="340099"/>
    <lineage>
        <taxon>Bacteria</taxon>
        <taxon>Bacillati</taxon>
        <taxon>Bacillota</taxon>
        <taxon>Clostridia</taxon>
        <taxon>Thermoanaerobacterales</taxon>
        <taxon>Thermoanaerobacteraceae</taxon>
        <taxon>Thermoanaerobacter</taxon>
    </lineage>
</organism>
<evidence type="ECO:0000256" key="1">
    <source>
        <dbReference type="SAM" id="MobiDB-lite"/>
    </source>
</evidence>
<dbReference type="AlphaFoldDB" id="B0KBU4"/>
<accession>B0KBU4</accession>
<sequence precursor="true">MKKILIFAVIGAFAFSSILTGYAKSGVKWMREVAVKAETQLAAQGTTENKVEAQIQTTLEAQEQVQAQEPVKEQSQEGKEEAVEEDKNVDENSEETPNVEDGKKVDLQPVIKENNTLIPVKAIARGLDAKVAWDPDTKTLTVIKGDKTIQYTLGDSKALVNGVEVTIDKKMNENATFVPIKFFSEVLGEKHDKKVEKVKNEDREREKNQNKIEKKEQKKNSQENQDINTNNDNQGQSDNENND</sequence>
<dbReference type="EMBL" id="CP000924">
    <property type="protein sequence ID" value="ABY95389.1"/>
    <property type="molecule type" value="Genomic_DNA"/>
</dbReference>
<gene>
    <name evidence="3" type="ordered locus">Teth39_1752</name>
</gene>
<name>B0KBU4_THEP3</name>
<reference evidence="4" key="1">
    <citation type="submission" date="2008-01" db="EMBL/GenBank/DDBJ databases">
        <title>Complete sequence of Thermoanaerobacter pseudethanolicus 39E.</title>
        <authorList>
            <person name="Copeland A."/>
            <person name="Lucas S."/>
            <person name="Lapidus A."/>
            <person name="Barry K."/>
            <person name="Glavina del Rio T."/>
            <person name="Dalin E."/>
            <person name="Tice H."/>
            <person name="Pitluck S."/>
            <person name="Bruce D."/>
            <person name="Goodwin L."/>
            <person name="Saunders E."/>
            <person name="Brettin T."/>
            <person name="Detter J.C."/>
            <person name="Han C."/>
            <person name="Schmutz J."/>
            <person name="Larimer F."/>
            <person name="Land M."/>
            <person name="Hauser L."/>
            <person name="Kyrpides N."/>
            <person name="Lykidis A."/>
            <person name="Hemme C."/>
            <person name="Fields M.W."/>
            <person name="He Z."/>
            <person name="Zhou J."/>
            <person name="Richardson P."/>
        </authorList>
    </citation>
    <scope>NUCLEOTIDE SEQUENCE [LARGE SCALE GENOMIC DNA]</scope>
    <source>
        <strain evidence="4">ATCC 33223 / DSM 2355 / 39E</strain>
    </source>
</reference>
<feature type="region of interest" description="Disordered" evidence="1">
    <location>
        <begin position="191"/>
        <end position="243"/>
    </location>
</feature>
<dbReference type="RefSeq" id="WP_003866856.1">
    <property type="nucleotide sequence ID" value="NC_010321.1"/>
</dbReference>
<keyword evidence="4" id="KW-1185">Reference proteome</keyword>
<dbReference type="InterPro" id="IPR036582">
    <property type="entry name" value="Mao_N_sf"/>
</dbReference>
<dbReference type="Pfam" id="PF07833">
    <property type="entry name" value="Cu_amine_oxidN1"/>
    <property type="match status" value="1"/>
</dbReference>
<dbReference type="eggNOG" id="COG4870">
    <property type="taxonomic scope" value="Bacteria"/>
</dbReference>
<proteinExistence type="predicted"/>
<feature type="region of interest" description="Disordered" evidence="1">
    <location>
        <begin position="63"/>
        <end position="104"/>
    </location>
</feature>
<evidence type="ECO:0000313" key="3">
    <source>
        <dbReference type="EMBL" id="ABY95389.1"/>
    </source>
</evidence>
<dbReference type="InterPro" id="IPR012854">
    <property type="entry name" value="Cu_amine_oxidase-like_N"/>
</dbReference>
<feature type="compositionally biased region" description="Basic and acidic residues" evidence="1">
    <location>
        <begin position="191"/>
        <end position="221"/>
    </location>
</feature>
<feature type="compositionally biased region" description="Basic and acidic residues" evidence="1">
    <location>
        <begin position="70"/>
        <end position="90"/>
    </location>
</feature>
<dbReference type="KEGG" id="tpd:Teth39_1752"/>
<evidence type="ECO:0000313" key="4">
    <source>
        <dbReference type="Proteomes" id="UP000002156"/>
    </source>
</evidence>
<dbReference type="Proteomes" id="UP000002156">
    <property type="component" value="Chromosome"/>
</dbReference>
<dbReference type="SUPFAM" id="SSF55383">
    <property type="entry name" value="Copper amine oxidase, domain N"/>
    <property type="match status" value="1"/>
</dbReference>